<sequence>MKKINKIIIALLALYSLSACNDFLDREPLSQVSPDAYFNNAGQLSAYTLDLYKSFFYTNGDYSMGNTLLDNNTDNQAKRNSSDDIWLPGWKKVPNKASVWKLNNIRKVNYFLGKVLPKYKAGEIKGSKAEINQAIGEAYFLRAYTYYGKLTKLGDFPIIKEPLSEDRAELIKRSKRSPRNLVARFILEDLDEAIKYLSPNPVANKNRISQEVAQLFKSRVALYEGTWLKYHRGTAFVPGGQGWPGNPQDVNYPDGYDKEIEFFLTQAKDAAEKVIKNVSLTPSNHKVKSLEVGTNPYYMMFADTDMGKYDEVLLWRSYNVDLAVAHATQVYLKLGSQSGFTQGLMDAYLGKNGEPVYKDATILASYNDPKKLSTNLANKRDERIAMFVKKRSDQFNTNKNTFYLPKFSEGGNLSATGYEIRKGLGLDPYPQQNSAQKSVNGCLLFRASEAYLNYIEAQYELEGNVSNESATYWAALRERAGVLTDYKVTDKNTDLDLEDDFAVYSAGQKVEVTLYNIRRERRCELVAEGLRMDDLKRWRALDQVKNYQVRGIKIWEWLQPGVLNSNELKNFSDLRYEPAKSPNMSSPDIGPYFYIYRIKSDNRFYEGYTWVKAHYYEPIAFEELQLAAPDGNPNNSVIYQNPGWPTLAGGVAEIN</sequence>
<dbReference type="InterPro" id="IPR011990">
    <property type="entry name" value="TPR-like_helical_dom_sf"/>
</dbReference>
<feature type="chain" id="PRO_5019560927" evidence="6">
    <location>
        <begin position="22"/>
        <end position="655"/>
    </location>
</feature>
<dbReference type="EMBL" id="CP035107">
    <property type="protein sequence ID" value="QAR31519.1"/>
    <property type="molecule type" value="Genomic_DNA"/>
</dbReference>
<feature type="domain" description="RagB/SusD" evidence="7">
    <location>
        <begin position="331"/>
        <end position="644"/>
    </location>
</feature>
<evidence type="ECO:0000256" key="2">
    <source>
        <dbReference type="ARBA" id="ARBA00006275"/>
    </source>
</evidence>
<dbReference type="OrthoDB" id="5694214at2"/>
<protein>
    <submittedName>
        <fullName evidence="9">RagB/SusD family nutrient uptake outer membrane protein</fullName>
    </submittedName>
</protein>
<dbReference type="Gene3D" id="1.25.40.390">
    <property type="match status" value="1"/>
</dbReference>
<evidence type="ECO:0000313" key="10">
    <source>
        <dbReference type="Proteomes" id="UP000287701"/>
    </source>
</evidence>
<proteinExistence type="inferred from homology"/>
<evidence type="ECO:0000256" key="4">
    <source>
        <dbReference type="ARBA" id="ARBA00023136"/>
    </source>
</evidence>
<dbReference type="SUPFAM" id="SSF48452">
    <property type="entry name" value="TPR-like"/>
    <property type="match status" value="1"/>
</dbReference>
<organism evidence="9 10">
    <name type="scientific">Ornithobacterium rhinotracheale</name>
    <dbReference type="NCBI Taxonomy" id="28251"/>
    <lineage>
        <taxon>Bacteria</taxon>
        <taxon>Pseudomonadati</taxon>
        <taxon>Bacteroidota</taxon>
        <taxon>Flavobacteriia</taxon>
        <taxon>Flavobacteriales</taxon>
        <taxon>Weeksellaceae</taxon>
        <taxon>Ornithobacterium</taxon>
    </lineage>
</organism>
<evidence type="ECO:0000256" key="1">
    <source>
        <dbReference type="ARBA" id="ARBA00004442"/>
    </source>
</evidence>
<dbReference type="AlphaFoldDB" id="A0A410JU43"/>
<comment type="similarity">
    <text evidence="2">Belongs to the SusD family.</text>
</comment>
<dbReference type="Pfam" id="PF14322">
    <property type="entry name" value="SusD-like_3"/>
    <property type="match status" value="1"/>
</dbReference>
<evidence type="ECO:0000259" key="7">
    <source>
        <dbReference type="Pfam" id="PF07980"/>
    </source>
</evidence>
<evidence type="ECO:0000313" key="9">
    <source>
        <dbReference type="EMBL" id="QAR31519.1"/>
    </source>
</evidence>
<dbReference type="RefSeq" id="WP_128501936.1">
    <property type="nucleotide sequence ID" value="NZ_CP035107.1"/>
</dbReference>
<dbReference type="InterPro" id="IPR033985">
    <property type="entry name" value="SusD-like_N"/>
</dbReference>
<evidence type="ECO:0000256" key="5">
    <source>
        <dbReference type="ARBA" id="ARBA00023237"/>
    </source>
</evidence>
<dbReference type="Pfam" id="PF07980">
    <property type="entry name" value="SusD_RagB"/>
    <property type="match status" value="1"/>
</dbReference>
<evidence type="ECO:0000256" key="3">
    <source>
        <dbReference type="ARBA" id="ARBA00022729"/>
    </source>
</evidence>
<name>A0A410JU43_ORNRH</name>
<feature type="domain" description="SusD-like N-terminal" evidence="8">
    <location>
        <begin position="22"/>
        <end position="222"/>
    </location>
</feature>
<dbReference type="Proteomes" id="UP000287701">
    <property type="component" value="Chromosome"/>
</dbReference>
<accession>A0A410JU43</accession>
<keyword evidence="5" id="KW-0998">Cell outer membrane</keyword>
<comment type="subcellular location">
    <subcellularLocation>
        <location evidence="1">Cell outer membrane</location>
    </subcellularLocation>
</comment>
<reference evidence="9 10" key="1">
    <citation type="submission" date="2019-01" db="EMBL/GenBank/DDBJ databases">
        <title>Whole Genome of Ornithobacterium rhinotracheale FARPER-174b.</title>
        <authorList>
            <person name="Tataje-Lavanda L.A."/>
            <person name="Montalvan A."/>
            <person name="Montesinos R."/>
            <person name="Zimic M."/>
            <person name="Fernandez-Sanchez M."/>
            <person name="Fernandez-Diaz M."/>
        </authorList>
    </citation>
    <scope>NUCLEOTIDE SEQUENCE [LARGE SCALE GENOMIC DNA]</scope>
    <source>
        <strain evidence="9 10">FARPER-174b</strain>
    </source>
</reference>
<dbReference type="PROSITE" id="PS51257">
    <property type="entry name" value="PROKAR_LIPOPROTEIN"/>
    <property type="match status" value="1"/>
</dbReference>
<keyword evidence="3 6" id="KW-0732">Signal</keyword>
<dbReference type="GO" id="GO:0009279">
    <property type="term" value="C:cell outer membrane"/>
    <property type="evidence" value="ECO:0007669"/>
    <property type="project" value="UniProtKB-SubCell"/>
</dbReference>
<gene>
    <name evidence="9" type="ORF">EQP59_09295</name>
</gene>
<keyword evidence="4" id="KW-0472">Membrane</keyword>
<evidence type="ECO:0000256" key="6">
    <source>
        <dbReference type="SAM" id="SignalP"/>
    </source>
</evidence>
<feature type="signal peptide" evidence="6">
    <location>
        <begin position="1"/>
        <end position="21"/>
    </location>
</feature>
<evidence type="ECO:0000259" key="8">
    <source>
        <dbReference type="Pfam" id="PF14322"/>
    </source>
</evidence>
<dbReference type="InterPro" id="IPR012944">
    <property type="entry name" value="SusD_RagB_dom"/>
</dbReference>